<keyword evidence="4" id="KW-1185">Reference proteome</keyword>
<feature type="chain" id="PRO_5045396537" description="Putative beta-lactamase-inhibitor-like PepSY-like domain-containing protein" evidence="1">
    <location>
        <begin position="22"/>
        <end position="149"/>
    </location>
</feature>
<proteinExistence type="predicted"/>
<evidence type="ECO:0000256" key="1">
    <source>
        <dbReference type="SAM" id="SignalP"/>
    </source>
</evidence>
<feature type="domain" description="Putative beta-lactamase-inhibitor-like PepSY-like" evidence="2">
    <location>
        <begin position="56"/>
        <end position="144"/>
    </location>
</feature>
<dbReference type="Gene3D" id="3.10.450.360">
    <property type="match status" value="1"/>
</dbReference>
<evidence type="ECO:0000313" key="4">
    <source>
        <dbReference type="Proteomes" id="UP001501126"/>
    </source>
</evidence>
<dbReference type="Pfam" id="PF11396">
    <property type="entry name" value="PepSY_like"/>
    <property type="match status" value="1"/>
</dbReference>
<gene>
    <name evidence="3" type="ORF">GCM10009118_02190</name>
</gene>
<dbReference type="RefSeq" id="WP_343784215.1">
    <property type="nucleotide sequence ID" value="NZ_BAAAFH010000003.1"/>
</dbReference>
<feature type="signal peptide" evidence="1">
    <location>
        <begin position="1"/>
        <end position="21"/>
    </location>
</feature>
<evidence type="ECO:0000259" key="2">
    <source>
        <dbReference type="Pfam" id="PF11396"/>
    </source>
</evidence>
<dbReference type="InterPro" id="IPR021533">
    <property type="entry name" value="PepSY-like"/>
</dbReference>
<protein>
    <recommendedName>
        <fullName evidence="2">Putative beta-lactamase-inhibitor-like PepSY-like domain-containing protein</fullName>
    </recommendedName>
</protein>
<dbReference type="EMBL" id="BAAAFH010000003">
    <property type="protein sequence ID" value="GAA0873811.1"/>
    <property type="molecule type" value="Genomic_DNA"/>
</dbReference>
<sequence>MKKYMMLLTVTLLLAANSSFAQDIPQNQVPSVIVNNFQKKFPKAYDIEWELDGTLYKVEFETGRISKDHDAWYDKTGALVRLKEEITKEELPQKVLESIKQEFSGYRMDDIKRVTEGSEVYYRVDLESFSEEWKVVYAENGKLISKVAD</sequence>
<name>A0ABP3XWP4_9FLAO</name>
<organism evidence="3 4">
    <name type="scientific">Wandonia haliotis</name>
    <dbReference type="NCBI Taxonomy" id="574963"/>
    <lineage>
        <taxon>Bacteria</taxon>
        <taxon>Pseudomonadati</taxon>
        <taxon>Bacteroidota</taxon>
        <taxon>Flavobacteriia</taxon>
        <taxon>Flavobacteriales</taxon>
        <taxon>Crocinitomicaceae</taxon>
        <taxon>Wandonia</taxon>
    </lineage>
</organism>
<comment type="caution">
    <text evidence="3">The sequence shown here is derived from an EMBL/GenBank/DDBJ whole genome shotgun (WGS) entry which is preliminary data.</text>
</comment>
<dbReference type="Proteomes" id="UP001501126">
    <property type="component" value="Unassembled WGS sequence"/>
</dbReference>
<accession>A0ABP3XWP4</accession>
<dbReference type="SUPFAM" id="SSF160574">
    <property type="entry name" value="BT0923-like"/>
    <property type="match status" value="1"/>
</dbReference>
<keyword evidence="1" id="KW-0732">Signal</keyword>
<reference evidence="4" key="1">
    <citation type="journal article" date="2019" name="Int. J. Syst. Evol. Microbiol.">
        <title>The Global Catalogue of Microorganisms (GCM) 10K type strain sequencing project: providing services to taxonomists for standard genome sequencing and annotation.</title>
        <authorList>
            <consortium name="The Broad Institute Genomics Platform"/>
            <consortium name="The Broad Institute Genome Sequencing Center for Infectious Disease"/>
            <person name="Wu L."/>
            <person name="Ma J."/>
        </authorList>
    </citation>
    <scope>NUCLEOTIDE SEQUENCE [LARGE SCALE GENOMIC DNA]</scope>
    <source>
        <strain evidence="4">JCM 16083</strain>
    </source>
</reference>
<evidence type="ECO:0000313" key="3">
    <source>
        <dbReference type="EMBL" id="GAA0873811.1"/>
    </source>
</evidence>